<dbReference type="KEGG" id="lpav:PLANPX_3917"/>
<keyword evidence="2" id="KW-1185">Reference proteome</keyword>
<dbReference type="Proteomes" id="UP000326837">
    <property type="component" value="Chromosome"/>
</dbReference>
<reference evidence="2" key="1">
    <citation type="submission" date="2019-10" db="EMBL/GenBank/DDBJ databases">
        <title>Lacipirellula parvula gen. nov., sp. nov., representing a lineage of planctomycetes widespread in freshwater anoxic habitats, and description of the family Lacipirellulaceae.</title>
        <authorList>
            <person name="Dedysh S.N."/>
            <person name="Kulichevskaya I.S."/>
            <person name="Beletsky A.V."/>
            <person name="Rakitin A.L."/>
            <person name="Mardanov A.V."/>
            <person name="Ivanova A.A."/>
            <person name="Saltykova V.X."/>
            <person name="Rijpstra W.I.C."/>
            <person name="Sinninghe Damste J.S."/>
            <person name="Ravin N.V."/>
        </authorList>
    </citation>
    <scope>NUCLEOTIDE SEQUENCE [LARGE SCALE GENOMIC DNA]</scope>
    <source>
        <strain evidence="2">PX69</strain>
    </source>
</reference>
<dbReference type="EMBL" id="AP021861">
    <property type="protein sequence ID" value="BBO34305.1"/>
    <property type="molecule type" value="Genomic_DNA"/>
</dbReference>
<accession>A0A5K7XD39</accession>
<sequence>MRPVSRHDQPVSLKVIALGTTRMRLNELGLPCPNTRSAPLVAPATSVANSY</sequence>
<protein>
    <submittedName>
        <fullName evidence="1">Uncharacterized protein</fullName>
    </submittedName>
</protein>
<gene>
    <name evidence="1" type="ORF">PLANPX_3917</name>
</gene>
<proteinExistence type="predicted"/>
<name>A0A5K7XD39_9BACT</name>
<dbReference type="AlphaFoldDB" id="A0A5K7XD39"/>
<evidence type="ECO:0000313" key="1">
    <source>
        <dbReference type="EMBL" id="BBO34305.1"/>
    </source>
</evidence>
<organism evidence="1 2">
    <name type="scientific">Lacipirellula parvula</name>
    <dbReference type="NCBI Taxonomy" id="2650471"/>
    <lineage>
        <taxon>Bacteria</taxon>
        <taxon>Pseudomonadati</taxon>
        <taxon>Planctomycetota</taxon>
        <taxon>Planctomycetia</taxon>
        <taxon>Pirellulales</taxon>
        <taxon>Lacipirellulaceae</taxon>
        <taxon>Lacipirellula</taxon>
    </lineage>
</organism>
<evidence type="ECO:0000313" key="2">
    <source>
        <dbReference type="Proteomes" id="UP000326837"/>
    </source>
</evidence>